<dbReference type="RefSeq" id="WP_075471034.1">
    <property type="nucleotide sequence ID" value="NZ_CAWQZC010000138.1"/>
</dbReference>
<organism evidence="2 3">
    <name type="scientific">Moritella viscosa</name>
    <dbReference type="NCBI Taxonomy" id="80854"/>
    <lineage>
        <taxon>Bacteria</taxon>
        <taxon>Pseudomonadati</taxon>
        <taxon>Pseudomonadota</taxon>
        <taxon>Gammaproteobacteria</taxon>
        <taxon>Alteromonadales</taxon>
        <taxon>Moritellaceae</taxon>
        <taxon>Moritella</taxon>
    </lineage>
</organism>
<accession>A0ABY1H7T5</accession>
<feature type="coiled-coil region" evidence="1">
    <location>
        <begin position="74"/>
        <end position="101"/>
    </location>
</feature>
<dbReference type="GeneID" id="61294316"/>
<keyword evidence="3" id="KW-1185">Reference proteome</keyword>
<comment type="caution">
    <text evidence="2">The sequence shown here is derived from an EMBL/GenBank/DDBJ whole genome shotgun (WGS) entry which is preliminary data.</text>
</comment>
<proteinExistence type="predicted"/>
<protein>
    <submittedName>
        <fullName evidence="2">Ribosome maturation factor rimP</fullName>
    </submittedName>
</protein>
<dbReference type="PROSITE" id="PS51257">
    <property type="entry name" value="PROKAR_LIPOPROTEIN"/>
    <property type="match status" value="1"/>
</dbReference>
<name>A0ABY1H7T5_9GAMM</name>
<sequence length="117" mass="12818">MKSVIIVLSAVFSLSGCINIKAPDNLVSDSVDVSKDIYNSVKDKFSKDDSNDEIDVFSYSYEIPDKEPLVQSSSKCMNAAIEKAKKSLNKYEINIKSTKSNLVTVGNKSILKCSVSI</sequence>
<evidence type="ECO:0000313" key="3">
    <source>
        <dbReference type="Proteomes" id="UP000182660"/>
    </source>
</evidence>
<dbReference type="Proteomes" id="UP000182660">
    <property type="component" value="Unassembled WGS sequence"/>
</dbReference>
<keyword evidence="1" id="KW-0175">Coiled coil</keyword>
<gene>
    <name evidence="2" type="ORF">MT2528_0592</name>
</gene>
<dbReference type="EMBL" id="FPLJ01000019">
    <property type="protein sequence ID" value="SGY84228.1"/>
    <property type="molecule type" value="Genomic_DNA"/>
</dbReference>
<evidence type="ECO:0000313" key="2">
    <source>
        <dbReference type="EMBL" id="SGY84228.1"/>
    </source>
</evidence>
<evidence type="ECO:0000256" key="1">
    <source>
        <dbReference type="SAM" id="Coils"/>
    </source>
</evidence>
<reference evidence="2 3" key="1">
    <citation type="submission" date="2016-11" db="EMBL/GenBank/DDBJ databases">
        <authorList>
            <person name="Klemetsen T."/>
        </authorList>
    </citation>
    <scope>NUCLEOTIDE SEQUENCE [LARGE SCALE GENOMIC DNA]</scope>
    <source>
        <strain evidence="2">MT 2528</strain>
    </source>
</reference>